<dbReference type="VEuPathDB" id="FungiDB:SJAG_03842"/>
<dbReference type="InterPro" id="IPR022091">
    <property type="entry name" value="TMF_TATA-bd"/>
</dbReference>
<evidence type="ECO:0000256" key="2">
    <source>
        <dbReference type="ARBA" id="ARBA00023034"/>
    </source>
</evidence>
<evidence type="ECO:0000313" key="7">
    <source>
        <dbReference type="JaponicusDB" id="SJAG_03842"/>
    </source>
</evidence>
<accession>B6K573</accession>
<dbReference type="eggNOG" id="KOG4673">
    <property type="taxonomic scope" value="Eukaryota"/>
</dbReference>
<name>B6K573_SCHJY</name>
<dbReference type="InterPro" id="IPR022092">
    <property type="entry name" value="TMF_DNA-bd"/>
</dbReference>
<evidence type="ECO:0000313" key="8">
    <source>
        <dbReference type="Proteomes" id="UP000001744"/>
    </source>
</evidence>
<feature type="coiled-coil region" evidence="4">
    <location>
        <begin position="382"/>
        <end position="475"/>
    </location>
</feature>
<sequence>MSNSKWSGFLKQAMSNVETSIDRVLDAGQTQPVANSTEKKDPKDVKIAQLMKEGEEWSTKELKLNNTIKSLRSTIKKLESQVSNVPGKAVDDSKITSLENELTSLRTENSHLLQKNKELEKRIEEFITKTEDLTVDNITIAKLTRKVETLTTENVLARYEWTREIEQKTVMIQKLQEENEHTKREATIISKKLDDRERELEKAKYELKVANENCKSSCQQISELESQLADLKEENGKRLQSLELELSQLKLAKESVSRTSSVTHLVIPENEQIDAVDIGEDKEQAFSPTFTAQQNIEAFLDTLSSPKQEILSPQFSEPVPRVPSVSKALNDHHRVSVSSHPATPMLAKDGTPLSARLPSSFSGMPLRTSSSEYTEGPNIGILERLASTVHQLETELQNSKQQIAQVVQQRDQARQEIVDLMVTNETSTVNSSELEELQAKCTELEQELKTNRVALQQKTEQIMDLQMDMKEMRELFKSQIDMLARR</sequence>
<dbReference type="PANTHER" id="PTHR46515:SF1">
    <property type="entry name" value="TATA ELEMENT MODULATORY FACTOR"/>
    <property type="match status" value="1"/>
</dbReference>
<dbReference type="Proteomes" id="UP000001744">
    <property type="component" value="Unassembled WGS sequence"/>
</dbReference>
<dbReference type="AlphaFoldDB" id="B6K573"/>
<dbReference type="Pfam" id="PF12325">
    <property type="entry name" value="TMF_TATA_bd"/>
    <property type="match status" value="1"/>
</dbReference>
<dbReference type="EMBL" id="KE651167">
    <property type="protein sequence ID" value="EEB08677.1"/>
    <property type="molecule type" value="Genomic_DNA"/>
</dbReference>
<keyword evidence="2" id="KW-0333">Golgi apparatus</keyword>
<dbReference type="STRING" id="402676.B6K573"/>
<comment type="subcellular location">
    <subcellularLocation>
        <location evidence="1">Golgi apparatus</location>
    </subcellularLocation>
</comment>
<dbReference type="Pfam" id="PF12329">
    <property type="entry name" value="TMF_DNA_bd"/>
    <property type="match status" value="1"/>
</dbReference>
<feature type="coiled-coil region" evidence="4">
    <location>
        <begin position="165"/>
        <end position="259"/>
    </location>
</feature>
<dbReference type="OrthoDB" id="74178at2759"/>
<dbReference type="GeneID" id="7050480"/>
<dbReference type="OMA" id="NWESIEF"/>
<reference evidence="6 8" key="1">
    <citation type="journal article" date="2011" name="Science">
        <title>Comparative functional genomics of the fission yeasts.</title>
        <authorList>
            <person name="Rhind N."/>
            <person name="Chen Z."/>
            <person name="Yassour M."/>
            <person name="Thompson D.A."/>
            <person name="Haas B.J."/>
            <person name="Habib N."/>
            <person name="Wapinski I."/>
            <person name="Roy S."/>
            <person name="Lin M.F."/>
            <person name="Heiman D.I."/>
            <person name="Young S.K."/>
            <person name="Furuya K."/>
            <person name="Guo Y."/>
            <person name="Pidoux A."/>
            <person name="Chen H.M."/>
            <person name="Robbertse B."/>
            <person name="Goldberg J.M."/>
            <person name="Aoki K."/>
            <person name="Bayne E.H."/>
            <person name="Berlin A.M."/>
            <person name="Desjardins C.A."/>
            <person name="Dobbs E."/>
            <person name="Dukaj L."/>
            <person name="Fan L."/>
            <person name="FitzGerald M.G."/>
            <person name="French C."/>
            <person name="Gujja S."/>
            <person name="Hansen K."/>
            <person name="Keifenheim D."/>
            <person name="Levin J.Z."/>
            <person name="Mosher R.A."/>
            <person name="Mueller C.A."/>
            <person name="Pfiffner J."/>
            <person name="Priest M."/>
            <person name="Russ C."/>
            <person name="Smialowska A."/>
            <person name="Swoboda P."/>
            <person name="Sykes S.M."/>
            <person name="Vaughn M."/>
            <person name="Vengrova S."/>
            <person name="Yoder R."/>
            <person name="Zeng Q."/>
            <person name="Allshire R."/>
            <person name="Baulcombe D."/>
            <person name="Birren B.W."/>
            <person name="Brown W."/>
            <person name="Ekwall K."/>
            <person name="Kellis M."/>
            <person name="Leatherwood J."/>
            <person name="Levin H."/>
            <person name="Margalit H."/>
            <person name="Martienssen R."/>
            <person name="Nieduszynski C.A."/>
            <person name="Spatafora J.W."/>
            <person name="Friedman N."/>
            <person name="Dalgaard J.Z."/>
            <person name="Baumann P."/>
            <person name="Niki H."/>
            <person name="Regev A."/>
            <person name="Nusbaum C."/>
        </authorList>
    </citation>
    <scope>NUCLEOTIDE SEQUENCE [LARGE SCALE GENOMIC DNA]</scope>
    <source>
        <strain evidence="8">yFS275 / FY16936</strain>
    </source>
</reference>
<evidence type="ECO:0000256" key="3">
    <source>
        <dbReference type="ARBA" id="ARBA00023054"/>
    </source>
</evidence>
<gene>
    <name evidence="7" type="primary">tmf1</name>
    <name evidence="6" type="ORF">SJAG_03842</name>
</gene>
<evidence type="ECO:0000259" key="5">
    <source>
        <dbReference type="Pfam" id="PF12325"/>
    </source>
</evidence>
<dbReference type="InterPro" id="IPR052602">
    <property type="entry name" value="Growth_transcription_reg"/>
</dbReference>
<dbReference type="JaponicusDB" id="SJAG_03842">
    <property type="gene designation" value="tmf1"/>
</dbReference>
<feature type="domain" description="TATA element modulatory factor 1 TATA binding" evidence="5">
    <location>
        <begin position="370"/>
        <end position="483"/>
    </location>
</feature>
<dbReference type="GO" id="GO:0005794">
    <property type="term" value="C:Golgi apparatus"/>
    <property type="evidence" value="ECO:0007669"/>
    <property type="project" value="UniProtKB-SubCell"/>
</dbReference>
<evidence type="ECO:0000313" key="6">
    <source>
        <dbReference type="EMBL" id="EEB08677.1"/>
    </source>
</evidence>
<feature type="coiled-coil region" evidence="4">
    <location>
        <begin position="61"/>
        <end position="136"/>
    </location>
</feature>
<dbReference type="PANTHER" id="PTHR46515">
    <property type="entry name" value="TATA ELEMENT MODULATORY FACTOR TMF1"/>
    <property type="match status" value="1"/>
</dbReference>
<keyword evidence="3 4" id="KW-0175">Coiled coil</keyword>
<evidence type="ECO:0000256" key="4">
    <source>
        <dbReference type="SAM" id="Coils"/>
    </source>
</evidence>
<dbReference type="RefSeq" id="XP_002174970.1">
    <property type="nucleotide sequence ID" value="XM_002174934.2"/>
</dbReference>
<evidence type="ECO:0000256" key="1">
    <source>
        <dbReference type="ARBA" id="ARBA00004555"/>
    </source>
</evidence>
<proteinExistence type="predicted"/>
<dbReference type="HOGENOM" id="CLU_497969_0_0_1"/>
<keyword evidence="8" id="KW-1185">Reference proteome</keyword>
<protein>
    <submittedName>
        <fullName evidence="6">TATA element modulatory factor</fullName>
    </submittedName>
</protein>
<organism evidence="6 8">
    <name type="scientific">Schizosaccharomyces japonicus (strain yFS275 / FY16936)</name>
    <name type="common">Fission yeast</name>
    <dbReference type="NCBI Taxonomy" id="402676"/>
    <lineage>
        <taxon>Eukaryota</taxon>
        <taxon>Fungi</taxon>
        <taxon>Dikarya</taxon>
        <taxon>Ascomycota</taxon>
        <taxon>Taphrinomycotina</taxon>
        <taxon>Schizosaccharomycetes</taxon>
        <taxon>Schizosaccharomycetales</taxon>
        <taxon>Schizosaccharomycetaceae</taxon>
        <taxon>Schizosaccharomyces</taxon>
    </lineage>
</organism>